<accession>A0A511MN69</accession>
<gene>
    <name evidence="4" type="ORF">NN4_61570</name>
</gene>
<dbReference type="PANTHER" id="PTHR23055">
    <property type="entry name" value="CALCIUM BINDING PROTEINS"/>
    <property type="match status" value="1"/>
</dbReference>
<evidence type="ECO:0000256" key="2">
    <source>
        <dbReference type="ARBA" id="ARBA00022737"/>
    </source>
</evidence>
<dbReference type="AlphaFoldDB" id="A0A511MN69"/>
<evidence type="ECO:0000256" key="1">
    <source>
        <dbReference type="ARBA" id="ARBA00022723"/>
    </source>
</evidence>
<reference evidence="4 5" key="1">
    <citation type="submission" date="2019-07" db="EMBL/GenBank/DDBJ databases">
        <title>Whole genome shotgun sequence of Nocardia ninae NBRC 108245.</title>
        <authorList>
            <person name="Hosoyama A."/>
            <person name="Uohara A."/>
            <person name="Ohji S."/>
            <person name="Ichikawa N."/>
        </authorList>
    </citation>
    <scope>NUCLEOTIDE SEQUENCE [LARGE SCALE GENOMIC DNA]</scope>
    <source>
        <strain evidence="4 5">NBRC 108245</strain>
    </source>
</reference>
<keyword evidence="5" id="KW-1185">Reference proteome</keyword>
<evidence type="ECO:0000313" key="4">
    <source>
        <dbReference type="EMBL" id="GEM41638.1"/>
    </source>
</evidence>
<feature type="domain" description="EF-hand" evidence="3">
    <location>
        <begin position="131"/>
        <end position="166"/>
    </location>
</feature>
<evidence type="ECO:0000313" key="5">
    <source>
        <dbReference type="Proteomes" id="UP000321424"/>
    </source>
</evidence>
<dbReference type="InterPro" id="IPR002048">
    <property type="entry name" value="EF_hand_dom"/>
</dbReference>
<name>A0A511MN69_9NOCA</name>
<dbReference type="Pfam" id="PF13499">
    <property type="entry name" value="EF-hand_7"/>
    <property type="match status" value="1"/>
</dbReference>
<proteinExistence type="predicted"/>
<dbReference type="PROSITE" id="PS00018">
    <property type="entry name" value="EF_HAND_1"/>
    <property type="match status" value="2"/>
</dbReference>
<dbReference type="InterPro" id="IPR028846">
    <property type="entry name" value="Recoverin"/>
</dbReference>
<sequence>MTSALRISKLRKLFGAYDVDQDGVMDELDVTALAQMWCDTYDLPPRSAEWNRIHRQAHRMFRDMPGSVDADGIKKVTVDEWLAWGDHPEFRKFVESSAIPFSMAVFAAADKDQDGRISMPEMMAAQLKGGMSEQETNKVFSLLDADGDGYVTTDEYVEASREFYLSDDPAARGNHIAGEL</sequence>
<dbReference type="GO" id="GO:0005509">
    <property type="term" value="F:calcium ion binding"/>
    <property type="evidence" value="ECO:0007669"/>
    <property type="project" value="InterPro"/>
</dbReference>
<dbReference type="CDD" id="cd00051">
    <property type="entry name" value="EFh"/>
    <property type="match status" value="1"/>
</dbReference>
<organism evidence="4 5">
    <name type="scientific">Nocardia ninae NBRC 108245</name>
    <dbReference type="NCBI Taxonomy" id="1210091"/>
    <lineage>
        <taxon>Bacteria</taxon>
        <taxon>Bacillati</taxon>
        <taxon>Actinomycetota</taxon>
        <taxon>Actinomycetes</taxon>
        <taxon>Mycobacteriales</taxon>
        <taxon>Nocardiaceae</taxon>
        <taxon>Nocardia</taxon>
    </lineage>
</organism>
<dbReference type="EMBL" id="BJXA01000054">
    <property type="protein sequence ID" value="GEM41638.1"/>
    <property type="molecule type" value="Genomic_DNA"/>
</dbReference>
<feature type="domain" description="EF-hand" evidence="3">
    <location>
        <begin position="5"/>
        <end position="40"/>
    </location>
</feature>
<dbReference type="PROSITE" id="PS50222">
    <property type="entry name" value="EF_HAND_2"/>
    <property type="match status" value="2"/>
</dbReference>
<comment type="caution">
    <text evidence="4">The sequence shown here is derived from an EMBL/GenBank/DDBJ whole genome shotgun (WGS) entry which is preliminary data.</text>
</comment>
<dbReference type="Gene3D" id="1.10.238.10">
    <property type="entry name" value="EF-hand"/>
    <property type="match status" value="1"/>
</dbReference>
<dbReference type="InterPro" id="IPR011992">
    <property type="entry name" value="EF-hand-dom_pair"/>
</dbReference>
<dbReference type="Proteomes" id="UP000321424">
    <property type="component" value="Unassembled WGS sequence"/>
</dbReference>
<keyword evidence="2" id="KW-0677">Repeat</keyword>
<dbReference type="OrthoDB" id="3377852at2"/>
<dbReference type="SMART" id="SM00054">
    <property type="entry name" value="EFh"/>
    <property type="match status" value="3"/>
</dbReference>
<evidence type="ECO:0000259" key="3">
    <source>
        <dbReference type="PROSITE" id="PS50222"/>
    </source>
</evidence>
<dbReference type="InterPro" id="IPR018247">
    <property type="entry name" value="EF_Hand_1_Ca_BS"/>
</dbReference>
<dbReference type="SUPFAM" id="SSF47473">
    <property type="entry name" value="EF-hand"/>
    <property type="match status" value="1"/>
</dbReference>
<dbReference type="RefSeq" id="WP_147138699.1">
    <property type="nucleotide sequence ID" value="NZ_BJXA01000054.1"/>
</dbReference>
<keyword evidence="1" id="KW-0479">Metal-binding</keyword>
<protein>
    <submittedName>
        <fullName evidence="4">Calcium-binding protein</fullName>
    </submittedName>
</protein>